<evidence type="ECO:0000256" key="1">
    <source>
        <dbReference type="ARBA" id="ARBA00004651"/>
    </source>
</evidence>
<evidence type="ECO:0000256" key="4">
    <source>
        <dbReference type="ARBA" id="ARBA00022692"/>
    </source>
</evidence>
<dbReference type="PANTHER" id="PTHR34184">
    <property type="entry name" value="UPF0718 PROTEIN YCGR"/>
    <property type="match status" value="1"/>
</dbReference>
<organism evidence="8 9">
    <name type="scientific">Aquibaculum arenosum</name>
    <dbReference type="NCBI Taxonomy" id="3032591"/>
    <lineage>
        <taxon>Bacteria</taxon>
        <taxon>Pseudomonadati</taxon>
        <taxon>Pseudomonadota</taxon>
        <taxon>Alphaproteobacteria</taxon>
        <taxon>Rhodospirillales</taxon>
        <taxon>Rhodovibrionaceae</taxon>
        <taxon>Aquibaculum</taxon>
    </lineage>
</organism>
<comment type="subcellular location">
    <subcellularLocation>
        <location evidence="1">Cell membrane</location>
        <topology evidence="1">Multi-pass membrane protein</topology>
    </subcellularLocation>
</comment>
<evidence type="ECO:0000256" key="7">
    <source>
        <dbReference type="SAM" id="Phobius"/>
    </source>
</evidence>
<feature type="transmembrane region" description="Helical" evidence="7">
    <location>
        <begin position="297"/>
        <end position="319"/>
    </location>
</feature>
<accession>A0ABT5YQM6</accession>
<keyword evidence="3" id="KW-1003">Cell membrane</keyword>
<dbReference type="InterPro" id="IPR005524">
    <property type="entry name" value="DUF318"/>
</dbReference>
<feature type="transmembrane region" description="Helical" evidence="7">
    <location>
        <begin position="225"/>
        <end position="249"/>
    </location>
</feature>
<name>A0ABT5YQM6_9PROT</name>
<reference evidence="8 9" key="1">
    <citation type="submission" date="2023-03" db="EMBL/GenBank/DDBJ databases">
        <title>Fodinicurvata sp. CAU 1616 isolated from sea sendiment.</title>
        <authorList>
            <person name="Kim W."/>
        </authorList>
    </citation>
    <scope>NUCLEOTIDE SEQUENCE [LARGE SCALE GENOMIC DNA]</scope>
    <source>
        <strain evidence="8 9">CAU 1616</strain>
    </source>
</reference>
<evidence type="ECO:0000313" key="8">
    <source>
        <dbReference type="EMBL" id="MDF2097276.1"/>
    </source>
</evidence>
<dbReference type="InterPro" id="IPR052923">
    <property type="entry name" value="UPF0718"/>
</dbReference>
<dbReference type="Proteomes" id="UP001215503">
    <property type="component" value="Unassembled WGS sequence"/>
</dbReference>
<gene>
    <name evidence="8" type="ORF">P2G67_14950</name>
</gene>
<dbReference type="PANTHER" id="PTHR34184:SF4">
    <property type="entry name" value="UPF0718 PROTEIN YCGR"/>
    <property type="match status" value="1"/>
</dbReference>
<feature type="transmembrane region" description="Helical" evidence="7">
    <location>
        <begin position="109"/>
        <end position="133"/>
    </location>
</feature>
<protein>
    <submittedName>
        <fullName evidence="8">Permease</fullName>
    </submittedName>
</protein>
<evidence type="ECO:0000256" key="2">
    <source>
        <dbReference type="ARBA" id="ARBA00006386"/>
    </source>
</evidence>
<dbReference type="RefSeq" id="WP_275824059.1">
    <property type="nucleotide sequence ID" value="NZ_JARHUD010000011.1"/>
</dbReference>
<keyword evidence="6 7" id="KW-0472">Membrane</keyword>
<feature type="transmembrane region" description="Helical" evidence="7">
    <location>
        <begin position="325"/>
        <end position="349"/>
    </location>
</feature>
<evidence type="ECO:0000256" key="5">
    <source>
        <dbReference type="ARBA" id="ARBA00022989"/>
    </source>
</evidence>
<evidence type="ECO:0000256" key="3">
    <source>
        <dbReference type="ARBA" id="ARBA00022475"/>
    </source>
</evidence>
<comment type="similarity">
    <text evidence="2">Belongs to the UPF0718 family.</text>
</comment>
<keyword evidence="4 7" id="KW-0812">Transmembrane</keyword>
<feature type="transmembrane region" description="Helical" evidence="7">
    <location>
        <begin position="52"/>
        <end position="74"/>
    </location>
</feature>
<keyword evidence="5 7" id="KW-1133">Transmembrane helix</keyword>
<feature type="transmembrane region" description="Helical" evidence="7">
    <location>
        <begin position="20"/>
        <end position="40"/>
    </location>
</feature>
<evidence type="ECO:0000313" key="9">
    <source>
        <dbReference type="Proteomes" id="UP001215503"/>
    </source>
</evidence>
<feature type="transmembrane region" description="Helical" evidence="7">
    <location>
        <begin position="153"/>
        <end position="175"/>
    </location>
</feature>
<sequence length="355" mass="37385">MTAWVRTLSELDLLWTRRQLRAHVVWLVSLALLLVLAATVPRQALESLRFTLESLLWIAPFLALSVGTAAWLKAAGADSLIAGVVSRAPVIAIAFAALLGAFSPFCSCGVVPLVAALLAAGVPLPAVMAFWVASPIMDPEMFLLTLPVLGLDFALAKTASALLLGSLAGFATLGLQRFGLFRQVLRDGVGGGCATSRLRQGPQVQWAVWREPQRRAQFGREALRVGLFLAKWLTLAFLIESLMVAWLPADMVAASVGGDRPWAIALAATVGAPAYVNGYAAIPLAGELINAGMVPGAALAFMLAGGMTSIPAAMAVWAVAQRGVFFWYLLIVFAGAMLAGYSYQGLVLLRAGGAL</sequence>
<dbReference type="Pfam" id="PF03773">
    <property type="entry name" value="ArsP_1"/>
    <property type="match status" value="1"/>
</dbReference>
<comment type="caution">
    <text evidence="8">The sequence shown here is derived from an EMBL/GenBank/DDBJ whole genome shotgun (WGS) entry which is preliminary data.</text>
</comment>
<dbReference type="EMBL" id="JARHUD010000011">
    <property type="protein sequence ID" value="MDF2097276.1"/>
    <property type="molecule type" value="Genomic_DNA"/>
</dbReference>
<proteinExistence type="inferred from homology"/>
<evidence type="ECO:0000256" key="6">
    <source>
        <dbReference type="ARBA" id="ARBA00023136"/>
    </source>
</evidence>
<feature type="transmembrane region" description="Helical" evidence="7">
    <location>
        <begin position="80"/>
        <end position="102"/>
    </location>
</feature>
<keyword evidence="9" id="KW-1185">Reference proteome</keyword>
<feature type="transmembrane region" description="Helical" evidence="7">
    <location>
        <begin position="261"/>
        <end position="285"/>
    </location>
</feature>